<dbReference type="Proteomes" id="UP000182888">
    <property type="component" value="Unassembled WGS sequence"/>
</dbReference>
<proteinExistence type="predicted"/>
<dbReference type="AlphaFoldDB" id="A0A0K2VVL8"/>
<gene>
    <name evidence="1" type="ORF">MPL1032_190146</name>
</gene>
<name>A0A0K2VVL8_MESPL</name>
<evidence type="ECO:0000313" key="1">
    <source>
        <dbReference type="EMBL" id="CDX54549.1"/>
    </source>
</evidence>
<protein>
    <recommendedName>
        <fullName evidence="3">DUF927 domain-containing protein</fullName>
    </recommendedName>
</protein>
<sequence length="630" mass="69006">MAKAQTQTGSKAIRAIFADAKAAIEDSGAFHDPDPNLPRDGIKPGQWEGAPHDKLPPGCPVTVIGRDAEGTVYCTTATNDFRAIERWDAPTLTGLFAPYLNTMMWAWPAFGEAKVFDPDTGEERKMLVVKRIEIQKVMMALQAEAAKRPLFDPAKQRRGRGGWRDKQDGFLWHSGGWLWTSVGKDKHSKLERARPGEHEGFLYTRQASTVEPWREHVTQEESPARRILADLDTWNWQRNYLDPILLLGWVATAIMGGALKARPVVFTTGGAGVGKSTLQELLKGALADIVTTSVNTTAAGIYQRGKYDSLPFMVDELESKPGSTRAESVIELARVAYTGGDISRGGQDHEATSFTAQQSFLFSAINAPPMGAQDKSRMAILNLARLDKKNGIGRKVLLKAETDGRMMLRQIMDGWRDFNERLLPDYWEALAAQGLDARAIDTFGTLLAAAELLVGPKALEDIGLPVRDPAQLGAIVAAATAIERTENLDNWHKCLDILLQSQIDAWREGVKPTIGGVAEKLLIGPSGGGWDAKGAQERLYLVNLSAVDKGKLGPDVGPCLAVPADGPMLQRIFSDTEFHKGVWYSALKQAPPDVVIRDKGNKQKVRINGSLKHCLLVDLEAFERFAQGVE</sequence>
<accession>A0A0K2VVL8</accession>
<dbReference type="EMBL" id="CCND01000011">
    <property type="protein sequence ID" value="CDX54549.1"/>
    <property type="molecule type" value="Genomic_DNA"/>
</dbReference>
<reference evidence="2" key="1">
    <citation type="submission" date="2014-08" db="EMBL/GenBank/DDBJ databases">
        <authorList>
            <person name="Edwards T."/>
        </authorList>
    </citation>
    <scope>NUCLEOTIDE SEQUENCE [LARGE SCALE GENOMIC DNA]</scope>
</reference>
<evidence type="ECO:0008006" key="3">
    <source>
        <dbReference type="Google" id="ProtNLM"/>
    </source>
</evidence>
<organism evidence="1 2">
    <name type="scientific">Mesorhizobium plurifarium</name>
    <dbReference type="NCBI Taxonomy" id="69974"/>
    <lineage>
        <taxon>Bacteria</taxon>
        <taxon>Pseudomonadati</taxon>
        <taxon>Pseudomonadota</taxon>
        <taxon>Alphaproteobacteria</taxon>
        <taxon>Hyphomicrobiales</taxon>
        <taxon>Phyllobacteriaceae</taxon>
        <taxon>Mesorhizobium</taxon>
    </lineage>
</organism>
<evidence type="ECO:0000313" key="2">
    <source>
        <dbReference type="Proteomes" id="UP000182888"/>
    </source>
</evidence>